<sequence length="126" mass="13814">MLIKSADQNGLSNNWVQNDTINSTTTTIFDHAIITPRNISCLLINHGEVLCNGIKYILPEPIIDSSDGTFWMYLAIYIFLVLFAGLMSGLTLAILSLDLTSLKVTLAAGSGKSARYAKRLIPLVKR</sequence>
<name>A0A915HG57_ROMCU</name>
<dbReference type="PROSITE" id="PS51846">
    <property type="entry name" value="CNNM"/>
    <property type="match status" value="1"/>
</dbReference>
<dbReference type="PANTHER" id="PTHR12064:SF97">
    <property type="entry name" value="METAL TRANSPORTER CNNM-5"/>
    <property type="match status" value="1"/>
</dbReference>
<dbReference type="GO" id="GO:0030026">
    <property type="term" value="P:intracellular manganese ion homeostasis"/>
    <property type="evidence" value="ECO:0007669"/>
    <property type="project" value="TreeGrafter"/>
</dbReference>
<dbReference type="InterPro" id="IPR045095">
    <property type="entry name" value="ACDP"/>
</dbReference>
<keyword evidence="5" id="KW-1185">Reference proteome</keyword>
<protein>
    <submittedName>
        <fullName evidence="6">CNNM transmembrane domain-containing protein</fullName>
    </submittedName>
</protein>
<feature type="domain" description="CNNM transmembrane" evidence="4">
    <location>
        <begin position="66"/>
        <end position="126"/>
    </location>
</feature>
<accession>A0A915HG57</accession>
<reference evidence="6" key="1">
    <citation type="submission" date="2022-11" db="UniProtKB">
        <authorList>
            <consortium name="WormBaseParasite"/>
        </authorList>
    </citation>
    <scope>IDENTIFICATION</scope>
</reference>
<evidence type="ECO:0000256" key="2">
    <source>
        <dbReference type="PROSITE-ProRule" id="PRU01193"/>
    </source>
</evidence>
<evidence type="ECO:0000256" key="1">
    <source>
        <dbReference type="ARBA" id="ARBA00022737"/>
    </source>
</evidence>
<keyword evidence="2 3" id="KW-1133">Transmembrane helix</keyword>
<evidence type="ECO:0000313" key="5">
    <source>
        <dbReference type="Proteomes" id="UP000887565"/>
    </source>
</evidence>
<dbReference type="PANTHER" id="PTHR12064">
    <property type="entry name" value="METAL TRANSPORTER CNNM"/>
    <property type="match status" value="1"/>
</dbReference>
<dbReference type="InterPro" id="IPR002550">
    <property type="entry name" value="CNNM"/>
</dbReference>
<proteinExistence type="predicted"/>
<keyword evidence="2 3" id="KW-0472">Membrane</keyword>
<dbReference type="GO" id="GO:0016020">
    <property type="term" value="C:membrane"/>
    <property type="evidence" value="ECO:0007669"/>
    <property type="project" value="UniProtKB-UniRule"/>
</dbReference>
<evidence type="ECO:0000259" key="4">
    <source>
        <dbReference type="PROSITE" id="PS51846"/>
    </source>
</evidence>
<dbReference type="AlphaFoldDB" id="A0A915HG57"/>
<evidence type="ECO:0000256" key="3">
    <source>
        <dbReference type="SAM" id="Phobius"/>
    </source>
</evidence>
<dbReference type="GO" id="GO:0005737">
    <property type="term" value="C:cytoplasm"/>
    <property type="evidence" value="ECO:0007669"/>
    <property type="project" value="TreeGrafter"/>
</dbReference>
<dbReference type="WBParaSite" id="nRc.2.0.1.t00598-RA">
    <property type="protein sequence ID" value="nRc.2.0.1.t00598-RA"/>
    <property type="gene ID" value="nRc.2.0.1.g00598"/>
</dbReference>
<dbReference type="GO" id="GO:0010960">
    <property type="term" value="P:magnesium ion homeostasis"/>
    <property type="evidence" value="ECO:0007669"/>
    <property type="project" value="InterPro"/>
</dbReference>
<feature type="transmembrane region" description="Helical" evidence="3">
    <location>
        <begin position="70"/>
        <end position="95"/>
    </location>
</feature>
<evidence type="ECO:0000313" key="6">
    <source>
        <dbReference type="WBParaSite" id="nRc.2.0.1.t00598-RA"/>
    </source>
</evidence>
<dbReference type="Proteomes" id="UP000887565">
    <property type="component" value="Unplaced"/>
</dbReference>
<organism evidence="5 6">
    <name type="scientific">Romanomermis culicivorax</name>
    <name type="common">Nematode worm</name>
    <dbReference type="NCBI Taxonomy" id="13658"/>
    <lineage>
        <taxon>Eukaryota</taxon>
        <taxon>Metazoa</taxon>
        <taxon>Ecdysozoa</taxon>
        <taxon>Nematoda</taxon>
        <taxon>Enoplea</taxon>
        <taxon>Dorylaimia</taxon>
        <taxon>Mermithida</taxon>
        <taxon>Mermithoidea</taxon>
        <taxon>Mermithidae</taxon>
        <taxon>Romanomermis</taxon>
    </lineage>
</organism>
<keyword evidence="2 3" id="KW-0812">Transmembrane</keyword>
<keyword evidence="1" id="KW-0677">Repeat</keyword>